<organism evidence="5 6">
    <name type="scientific">Candidatus Beckwithbacteria bacterium CG10_big_fil_rev_8_21_14_0_10_34_10</name>
    <dbReference type="NCBI Taxonomy" id="1974495"/>
    <lineage>
        <taxon>Bacteria</taxon>
        <taxon>Candidatus Beckwithiibacteriota</taxon>
    </lineage>
</organism>
<feature type="domain" description="Asparagine synthetase" evidence="4">
    <location>
        <begin position="60"/>
        <end position="417"/>
    </location>
</feature>
<dbReference type="AlphaFoldDB" id="A0A2H0WA61"/>
<dbReference type="EMBL" id="PEZT01000028">
    <property type="protein sequence ID" value="PIS08808.1"/>
    <property type="molecule type" value="Genomic_DNA"/>
</dbReference>
<proteinExistence type="predicted"/>
<dbReference type="InterPro" id="IPR001962">
    <property type="entry name" value="Asn_synthase"/>
</dbReference>
<protein>
    <recommendedName>
        <fullName evidence="2">asparagine synthase (glutamine-hydrolyzing)</fullName>
        <ecNumber evidence="2">6.3.5.4</ecNumber>
    </recommendedName>
</protein>
<dbReference type="PANTHER" id="PTHR43284:SF1">
    <property type="entry name" value="ASPARAGINE SYNTHETASE"/>
    <property type="match status" value="1"/>
</dbReference>
<dbReference type="SUPFAM" id="SSF52402">
    <property type="entry name" value="Adenine nucleotide alpha hydrolases-like"/>
    <property type="match status" value="1"/>
</dbReference>
<comment type="catalytic activity">
    <reaction evidence="3">
        <text>L-aspartate + L-glutamine + ATP + H2O = L-asparagine + L-glutamate + AMP + diphosphate + H(+)</text>
        <dbReference type="Rhea" id="RHEA:12228"/>
        <dbReference type="ChEBI" id="CHEBI:15377"/>
        <dbReference type="ChEBI" id="CHEBI:15378"/>
        <dbReference type="ChEBI" id="CHEBI:29985"/>
        <dbReference type="ChEBI" id="CHEBI:29991"/>
        <dbReference type="ChEBI" id="CHEBI:30616"/>
        <dbReference type="ChEBI" id="CHEBI:33019"/>
        <dbReference type="ChEBI" id="CHEBI:58048"/>
        <dbReference type="ChEBI" id="CHEBI:58359"/>
        <dbReference type="ChEBI" id="CHEBI:456215"/>
        <dbReference type="EC" id="6.3.5.4"/>
    </reaction>
</comment>
<sequence length="422" mass="48946">MSTKKEIDQTSLAKYLLYGFIPAPATIFKNIKKPIFKDYQLDYSKKLTNWSKEEIKSEIVRLLKKAVQNNLNNKNKPVGILLSGGIDSSLTLAFMAQFLPASQIKAFTIGFREKPFDESCYAKKVANHFKVKHYLKIFSEKETLNLVKKVAYFLDEPMADPSIIPTYLAFSLAKKRVKTVFLGDAGDEALAGYPKYLAHFFLEKTHLKKLPLFILSNFFSGKIKKFLQYSSYPLYLRNQLWINPFSPKEVEKLLGIKPDFSELEKLHQTFKGKNPLDEAFYLDQQFTLPYLYMVKTQVVSQATKLKMANPFLDKKLFKFCAQIPFNLKLEGFKTKSLLKNISLDYLPKEIVFRSKKGFGFPLSKWLDNSLRPFVLKELSQKKIKKEGILNSRAVNQVLIQDNPQQIWTLLIFELWLKKHLKN</sequence>
<accession>A0A2H0WA61</accession>
<dbReference type="EC" id="6.3.5.4" evidence="2"/>
<comment type="pathway">
    <text evidence="1">Amino-acid biosynthesis; L-asparagine biosynthesis; L-asparagine from L-aspartate (L-Gln route): step 1/1.</text>
</comment>
<evidence type="ECO:0000256" key="1">
    <source>
        <dbReference type="ARBA" id="ARBA00005187"/>
    </source>
</evidence>
<comment type="caution">
    <text evidence="5">The sequence shown here is derived from an EMBL/GenBank/DDBJ whole genome shotgun (WGS) entry which is preliminary data.</text>
</comment>
<evidence type="ECO:0000256" key="3">
    <source>
        <dbReference type="ARBA" id="ARBA00048741"/>
    </source>
</evidence>
<evidence type="ECO:0000313" key="5">
    <source>
        <dbReference type="EMBL" id="PIS08808.1"/>
    </source>
</evidence>
<name>A0A2H0WA61_9BACT</name>
<dbReference type="GO" id="GO:0005829">
    <property type="term" value="C:cytosol"/>
    <property type="evidence" value="ECO:0007669"/>
    <property type="project" value="TreeGrafter"/>
</dbReference>
<dbReference type="InterPro" id="IPR051786">
    <property type="entry name" value="ASN_synthetase/amidase"/>
</dbReference>
<dbReference type="CDD" id="cd01991">
    <property type="entry name" value="Asn_synthase_B_C"/>
    <property type="match status" value="1"/>
</dbReference>
<evidence type="ECO:0000259" key="4">
    <source>
        <dbReference type="Pfam" id="PF00733"/>
    </source>
</evidence>
<dbReference type="InterPro" id="IPR014729">
    <property type="entry name" value="Rossmann-like_a/b/a_fold"/>
</dbReference>
<dbReference type="Gene3D" id="3.40.50.620">
    <property type="entry name" value="HUPs"/>
    <property type="match status" value="1"/>
</dbReference>
<dbReference type="GO" id="GO:0006529">
    <property type="term" value="P:asparagine biosynthetic process"/>
    <property type="evidence" value="ECO:0007669"/>
    <property type="project" value="InterPro"/>
</dbReference>
<evidence type="ECO:0000256" key="2">
    <source>
        <dbReference type="ARBA" id="ARBA00012737"/>
    </source>
</evidence>
<dbReference type="PANTHER" id="PTHR43284">
    <property type="entry name" value="ASPARAGINE SYNTHETASE (GLUTAMINE-HYDROLYZING)"/>
    <property type="match status" value="1"/>
</dbReference>
<gene>
    <name evidence="5" type="ORF">COT75_05000</name>
</gene>
<dbReference type="GO" id="GO:0004066">
    <property type="term" value="F:asparagine synthase (glutamine-hydrolyzing) activity"/>
    <property type="evidence" value="ECO:0007669"/>
    <property type="project" value="UniProtKB-EC"/>
</dbReference>
<evidence type="ECO:0000313" key="6">
    <source>
        <dbReference type="Proteomes" id="UP000230093"/>
    </source>
</evidence>
<dbReference type="Pfam" id="PF00733">
    <property type="entry name" value="Asn_synthase"/>
    <property type="match status" value="1"/>
</dbReference>
<dbReference type="Proteomes" id="UP000230093">
    <property type="component" value="Unassembled WGS sequence"/>
</dbReference>
<reference evidence="6" key="1">
    <citation type="submission" date="2017-09" db="EMBL/GenBank/DDBJ databases">
        <title>Depth-based differentiation of microbial function through sediment-hosted aquifers and enrichment of novel symbionts in the deep terrestrial subsurface.</title>
        <authorList>
            <person name="Probst A.J."/>
            <person name="Ladd B."/>
            <person name="Jarett J.K."/>
            <person name="Geller-Mcgrath D.E."/>
            <person name="Sieber C.M.K."/>
            <person name="Emerson J.B."/>
            <person name="Anantharaman K."/>
            <person name="Thomas B.C."/>
            <person name="Malmstrom R."/>
            <person name="Stieglmeier M."/>
            <person name="Klingl A."/>
            <person name="Woyke T."/>
            <person name="Ryan C.M."/>
            <person name="Banfield J.F."/>
        </authorList>
    </citation>
    <scope>NUCLEOTIDE SEQUENCE [LARGE SCALE GENOMIC DNA]</scope>
</reference>